<dbReference type="VEuPathDB" id="FungiDB:A1O9_02387"/>
<dbReference type="GeneID" id="25277331"/>
<keyword evidence="3" id="KW-1185">Reference proteome</keyword>
<organism evidence="2 3">
    <name type="scientific">Exophiala aquamarina CBS 119918</name>
    <dbReference type="NCBI Taxonomy" id="1182545"/>
    <lineage>
        <taxon>Eukaryota</taxon>
        <taxon>Fungi</taxon>
        <taxon>Dikarya</taxon>
        <taxon>Ascomycota</taxon>
        <taxon>Pezizomycotina</taxon>
        <taxon>Eurotiomycetes</taxon>
        <taxon>Chaetothyriomycetidae</taxon>
        <taxon>Chaetothyriales</taxon>
        <taxon>Herpotrichiellaceae</taxon>
        <taxon>Exophiala</taxon>
    </lineage>
</organism>
<dbReference type="Proteomes" id="UP000027920">
    <property type="component" value="Unassembled WGS sequence"/>
</dbReference>
<dbReference type="OrthoDB" id="4725912at2759"/>
<gene>
    <name evidence="2" type="ORF">A1O9_02387</name>
</gene>
<dbReference type="RefSeq" id="XP_013263415.1">
    <property type="nucleotide sequence ID" value="XM_013407961.1"/>
</dbReference>
<sequence>MPSFFGRKDDKKSEKAQEFETKETRTMHLRTDGLKGRKAQILDEDNSTVLYDIDIRFRRPNLTFRSPARNNETVGTIKFSPMTRAIEADTEHGTIHVKSKNWKCCDLPYTSPAFGGRTLTWQRRTPWVVLDHYLIDENGLPIARFRPKCSFKNVCAIDFVDRDLPQDAIDEIIMTGLAVLKNTEYYACSAASAAASSSVAAAS</sequence>
<reference evidence="2 3" key="1">
    <citation type="submission" date="2013-03" db="EMBL/GenBank/DDBJ databases">
        <title>The Genome Sequence of Exophiala aquamarina CBS 119918.</title>
        <authorList>
            <consortium name="The Broad Institute Genomics Platform"/>
            <person name="Cuomo C."/>
            <person name="de Hoog S."/>
            <person name="Gorbushina A."/>
            <person name="Walker B."/>
            <person name="Young S.K."/>
            <person name="Zeng Q."/>
            <person name="Gargeya S."/>
            <person name="Fitzgerald M."/>
            <person name="Haas B."/>
            <person name="Abouelleil A."/>
            <person name="Allen A.W."/>
            <person name="Alvarado L."/>
            <person name="Arachchi H.M."/>
            <person name="Berlin A.M."/>
            <person name="Chapman S.B."/>
            <person name="Gainer-Dewar J."/>
            <person name="Goldberg J."/>
            <person name="Griggs A."/>
            <person name="Gujja S."/>
            <person name="Hansen M."/>
            <person name="Howarth C."/>
            <person name="Imamovic A."/>
            <person name="Ireland A."/>
            <person name="Larimer J."/>
            <person name="McCowan C."/>
            <person name="Murphy C."/>
            <person name="Pearson M."/>
            <person name="Poon T.W."/>
            <person name="Priest M."/>
            <person name="Roberts A."/>
            <person name="Saif S."/>
            <person name="Shea T."/>
            <person name="Sisk P."/>
            <person name="Sykes S."/>
            <person name="Wortman J."/>
            <person name="Nusbaum C."/>
            <person name="Birren B."/>
        </authorList>
    </citation>
    <scope>NUCLEOTIDE SEQUENCE [LARGE SCALE GENOMIC DNA]</scope>
    <source>
        <strain evidence="2 3">CBS 119918</strain>
    </source>
</reference>
<evidence type="ECO:0000256" key="1">
    <source>
        <dbReference type="SAM" id="MobiDB-lite"/>
    </source>
</evidence>
<evidence type="ECO:0008006" key="4">
    <source>
        <dbReference type="Google" id="ProtNLM"/>
    </source>
</evidence>
<proteinExistence type="predicted"/>
<feature type="region of interest" description="Disordered" evidence="1">
    <location>
        <begin position="1"/>
        <end position="24"/>
    </location>
</feature>
<dbReference type="AlphaFoldDB" id="A0A072PYZ2"/>
<name>A0A072PYZ2_9EURO</name>
<accession>A0A072PYZ2</accession>
<dbReference type="HOGENOM" id="CLU_1378135_0_0_1"/>
<evidence type="ECO:0000313" key="3">
    <source>
        <dbReference type="Proteomes" id="UP000027920"/>
    </source>
</evidence>
<evidence type="ECO:0000313" key="2">
    <source>
        <dbReference type="EMBL" id="KEF60825.1"/>
    </source>
</evidence>
<dbReference type="EMBL" id="AMGV01000002">
    <property type="protein sequence ID" value="KEF60825.1"/>
    <property type="molecule type" value="Genomic_DNA"/>
</dbReference>
<protein>
    <recommendedName>
        <fullName evidence="4">Tubby C-terminal domain-containing protein</fullName>
    </recommendedName>
</protein>
<comment type="caution">
    <text evidence="2">The sequence shown here is derived from an EMBL/GenBank/DDBJ whole genome shotgun (WGS) entry which is preliminary data.</text>
</comment>